<evidence type="ECO:0000256" key="1">
    <source>
        <dbReference type="SAM" id="Phobius"/>
    </source>
</evidence>
<feature type="domain" description="Glycosyltransferase 2-like" evidence="2">
    <location>
        <begin position="206"/>
        <end position="402"/>
    </location>
</feature>
<feature type="transmembrane region" description="Helical" evidence="1">
    <location>
        <begin position="63"/>
        <end position="86"/>
    </location>
</feature>
<dbReference type="InterPro" id="IPR029044">
    <property type="entry name" value="Nucleotide-diphossugar_trans"/>
</dbReference>
<dbReference type="InterPro" id="IPR001173">
    <property type="entry name" value="Glyco_trans_2-like"/>
</dbReference>
<keyword evidence="4" id="KW-1185">Reference proteome</keyword>
<accession>A0A7R9BXK7</accession>
<evidence type="ECO:0000313" key="4">
    <source>
        <dbReference type="Proteomes" id="UP000678499"/>
    </source>
</evidence>
<proteinExistence type="predicted"/>
<sequence>MITNSEEFSYDYLLKVVKIQFNLVRRRLLAHFRQEWAKKNVICWLVFLVCYSLFPVWSPSGLFFYFGLVAGIPALIFGPVFSGLLFMRIAIYGFPGDTSVALCADVGKLPKLRVRVFTRGLEEGLVSRMMMHNIGVFKDIGFNNYDYIVVSNVAPVNLPMVPDVSTGNLFVSQSYQTKTNAMYKARSMQFCLDEERDTCPDSDYMLVLDEDVQLTPSSVRGVLNFMHHGFEIGDGIYSSLGAQQWALQDDQRLPAIIFETQRCATLLIAELFKKLGIRQSFAAFGGFLILKIKTARELGFDCGETLGIAEDLHLMLRALSAGYTIRHVDGFVKIKSTTNIQGVVDQRRRFAMGYFLHCFSGNKVSMEFKRFTAIYFWSTWLYPVLFMMNVCAFHDKIWPFVVTCLISEALATFCTLKIASNAEGLMGKEFLPQLLLSMYATPMRYWYGMALPGLSATKGFLFNNNLAEWKARPKG</sequence>
<dbReference type="GO" id="GO:0019187">
    <property type="term" value="F:beta-1,4-mannosyltransferase activity"/>
    <property type="evidence" value="ECO:0007669"/>
    <property type="project" value="InterPro"/>
</dbReference>
<dbReference type="EMBL" id="CAJPEX010003222">
    <property type="protein sequence ID" value="CAG0921982.1"/>
    <property type="molecule type" value="Genomic_DNA"/>
</dbReference>
<name>A0A7R9BXK7_9CRUS</name>
<dbReference type="EMBL" id="OA885259">
    <property type="protein sequence ID" value="CAD7281830.1"/>
    <property type="molecule type" value="Genomic_DNA"/>
</dbReference>
<keyword evidence="1" id="KW-1133">Transmembrane helix</keyword>
<gene>
    <name evidence="3" type="ORF">NMOB1V02_LOCUS9466</name>
</gene>
<dbReference type="PANTHER" id="PTHR16779:SF1">
    <property type="entry name" value="BETA-1,4-MANNOSYLTRANSFERASE EGH"/>
    <property type="match status" value="1"/>
</dbReference>
<protein>
    <recommendedName>
        <fullName evidence="2">Glycosyltransferase 2-like domain-containing protein</fullName>
    </recommendedName>
</protein>
<keyword evidence="1" id="KW-0812">Transmembrane</keyword>
<dbReference type="GO" id="GO:0005737">
    <property type="term" value="C:cytoplasm"/>
    <property type="evidence" value="ECO:0007669"/>
    <property type="project" value="TreeGrafter"/>
</dbReference>
<evidence type="ECO:0000259" key="2">
    <source>
        <dbReference type="Pfam" id="PF13632"/>
    </source>
</evidence>
<dbReference type="Pfam" id="PF13632">
    <property type="entry name" value="Glyco_trans_2_3"/>
    <property type="match status" value="1"/>
</dbReference>
<dbReference type="InterPro" id="IPR027389">
    <property type="entry name" value="B_mannosylTrfase_Bre-3/Egh"/>
</dbReference>
<dbReference type="OrthoDB" id="3971593at2759"/>
<feature type="transmembrane region" description="Helical" evidence="1">
    <location>
        <begin position="41"/>
        <end position="57"/>
    </location>
</feature>
<dbReference type="SUPFAM" id="SSF53448">
    <property type="entry name" value="Nucleotide-diphospho-sugar transferases"/>
    <property type="match status" value="1"/>
</dbReference>
<keyword evidence="1" id="KW-0472">Membrane</keyword>
<dbReference type="AlphaFoldDB" id="A0A7R9BXK7"/>
<evidence type="ECO:0000313" key="3">
    <source>
        <dbReference type="EMBL" id="CAD7281830.1"/>
    </source>
</evidence>
<feature type="transmembrane region" description="Helical" evidence="1">
    <location>
        <begin position="373"/>
        <end position="391"/>
    </location>
</feature>
<dbReference type="Proteomes" id="UP000678499">
    <property type="component" value="Unassembled WGS sequence"/>
</dbReference>
<reference evidence="3" key="1">
    <citation type="submission" date="2020-11" db="EMBL/GenBank/DDBJ databases">
        <authorList>
            <person name="Tran Van P."/>
        </authorList>
    </citation>
    <scope>NUCLEOTIDE SEQUENCE</scope>
</reference>
<organism evidence="3">
    <name type="scientific">Notodromas monacha</name>
    <dbReference type="NCBI Taxonomy" id="399045"/>
    <lineage>
        <taxon>Eukaryota</taxon>
        <taxon>Metazoa</taxon>
        <taxon>Ecdysozoa</taxon>
        <taxon>Arthropoda</taxon>
        <taxon>Crustacea</taxon>
        <taxon>Oligostraca</taxon>
        <taxon>Ostracoda</taxon>
        <taxon>Podocopa</taxon>
        <taxon>Podocopida</taxon>
        <taxon>Cypridocopina</taxon>
        <taxon>Cypridoidea</taxon>
        <taxon>Cyprididae</taxon>
        <taxon>Notodromas</taxon>
    </lineage>
</organism>
<dbReference type="PANTHER" id="PTHR16779">
    <property type="entry name" value="BETA-1,4-MANNOSYLTRANSFERASE EGH"/>
    <property type="match status" value="1"/>
</dbReference>